<dbReference type="PANTHER" id="PTHR46268:SF6">
    <property type="entry name" value="UNIVERSAL STRESS PROTEIN UP12"/>
    <property type="match status" value="1"/>
</dbReference>
<dbReference type="AlphaFoldDB" id="A0A967BEE2"/>
<gene>
    <name evidence="3" type="ORF">HAT86_09810</name>
</gene>
<reference evidence="3" key="1">
    <citation type="submission" date="2020-03" db="EMBL/GenBank/DDBJ databases">
        <title>Roseovarius gahaiensis sp. nov., isolated from Gahai Saline Lake, China.</title>
        <authorList>
            <person name="Sun X."/>
        </authorList>
    </citation>
    <scope>NUCLEOTIDE SEQUENCE</scope>
    <source>
        <strain evidence="3">GH877</strain>
    </source>
</reference>
<name>A0A967BEE2_9RHOB</name>
<feature type="domain" description="UspA" evidence="2">
    <location>
        <begin position="2"/>
        <end position="175"/>
    </location>
</feature>
<dbReference type="Gene3D" id="3.40.50.620">
    <property type="entry name" value="HUPs"/>
    <property type="match status" value="1"/>
</dbReference>
<dbReference type="RefSeq" id="WP_167196590.1">
    <property type="nucleotide sequence ID" value="NZ_JAAORB010000017.1"/>
</dbReference>
<dbReference type="PANTHER" id="PTHR46268">
    <property type="entry name" value="STRESS RESPONSE PROTEIN NHAX"/>
    <property type="match status" value="1"/>
</dbReference>
<proteinExistence type="inferred from homology"/>
<dbReference type="EMBL" id="JAAORB010000017">
    <property type="protein sequence ID" value="NHQ74759.1"/>
    <property type="molecule type" value="Genomic_DNA"/>
</dbReference>
<dbReference type="InterPro" id="IPR014729">
    <property type="entry name" value="Rossmann-like_a/b/a_fold"/>
</dbReference>
<comment type="similarity">
    <text evidence="1">Belongs to the universal stress protein A family.</text>
</comment>
<organism evidence="3 4">
    <name type="scientific">Roseovarius gahaiensis</name>
    <dbReference type="NCBI Taxonomy" id="2716691"/>
    <lineage>
        <taxon>Bacteria</taxon>
        <taxon>Pseudomonadati</taxon>
        <taxon>Pseudomonadota</taxon>
        <taxon>Alphaproteobacteria</taxon>
        <taxon>Rhodobacterales</taxon>
        <taxon>Roseobacteraceae</taxon>
        <taxon>Roseovarius</taxon>
    </lineage>
</organism>
<evidence type="ECO:0000256" key="1">
    <source>
        <dbReference type="ARBA" id="ARBA00008791"/>
    </source>
</evidence>
<comment type="caution">
    <text evidence="3">The sequence shown here is derived from an EMBL/GenBank/DDBJ whole genome shotgun (WGS) entry which is preliminary data.</text>
</comment>
<protein>
    <submittedName>
        <fullName evidence="3">Universal stress protein</fullName>
    </submittedName>
</protein>
<accession>A0A967BEE2</accession>
<keyword evidence="4" id="KW-1185">Reference proteome</keyword>
<sequence>MKKHILVATDGSETAGKAIDLAAELAAKFDVPLTIGHILHFGRPPEELAHMARVEHLVESVREKSGADFPNVPGNIMKLFDDSRPGDNAVRIITLIGDEILKRGADRAKELGVDQVSTRSGQGDTADTILDMAEDVGADMIVVGHRGLGRVRRMVMGSVAQKVVQQAECTVISVR</sequence>
<dbReference type="CDD" id="cd00293">
    <property type="entry name" value="USP-like"/>
    <property type="match status" value="1"/>
</dbReference>
<dbReference type="Pfam" id="PF00582">
    <property type="entry name" value="Usp"/>
    <property type="match status" value="1"/>
</dbReference>
<dbReference type="SUPFAM" id="SSF52402">
    <property type="entry name" value="Adenine nucleotide alpha hydrolases-like"/>
    <property type="match status" value="1"/>
</dbReference>
<dbReference type="PRINTS" id="PR01438">
    <property type="entry name" value="UNVRSLSTRESS"/>
</dbReference>
<evidence type="ECO:0000313" key="4">
    <source>
        <dbReference type="Proteomes" id="UP000639775"/>
    </source>
</evidence>
<evidence type="ECO:0000259" key="2">
    <source>
        <dbReference type="Pfam" id="PF00582"/>
    </source>
</evidence>
<dbReference type="Proteomes" id="UP000639775">
    <property type="component" value="Unassembled WGS sequence"/>
</dbReference>
<dbReference type="InterPro" id="IPR006015">
    <property type="entry name" value="Universal_stress_UspA"/>
</dbReference>
<evidence type="ECO:0000313" key="3">
    <source>
        <dbReference type="EMBL" id="NHQ74759.1"/>
    </source>
</evidence>
<dbReference type="InterPro" id="IPR006016">
    <property type="entry name" value="UspA"/>
</dbReference>